<dbReference type="AlphaFoldDB" id="A0A8T0B5S3"/>
<reference evidence="2" key="1">
    <citation type="submission" date="2020-08" db="EMBL/GenBank/DDBJ databases">
        <title>Chromosome-level assembly of Southern catfish (Silurus meridionalis) provides insights into visual adaptation to the nocturnal and benthic lifestyles.</title>
        <authorList>
            <person name="Zhang Y."/>
            <person name="Wang D."/>
            <person name="Peng Z."/>
        </authorList>
    </citation>
    <scope>NUCLEOTIDE SEQUENCE</scope>
    <source>
        <strain evidence="2">SWU-2019-XX</strain>
        <tissue evidence="2">Muscle</tissue>
    </source>
</reference>
<evidence type="ECO:0000259" key="1">
    <source>
        <dbReference type="Pfam" id="PF00087"/>
    </source>
</evidence>
<name>A0A8T0B5S3_SILME</name>
<keyword evidence="3" id="KW-1185">Reference proteome</keyword>
<dbReference type="Pfam" id="PF00087">
    <property type="entry name" value="Toxin_TOLIP"/>
    <property type="match status" value="1"/>
</dbReference>
<comment type="caution">
    <text evidence="2">The sequence shown here is derived from an EMBL/GenBank/DDBJ whole genome shotgun (WGS) entry which is preliminary data.</text>
</comment>
<proteinExistence type="predicted"/>
<accession>A0A8T0B5S3</accession>
<feature type="domain" description="Snake toxin/toxin-like" evidence="1">
    <location>
        <begin position="97"/>
        <end position="151"/>
    </location>
</feature>
<dbReference type="Proteomes" id="UP000606274">
    <property type="component" value="Unassembled WGS sequence"/>
</dbReference>
<evidence type="ECO:0000313" key="3">
    <source>
        <dbReference type="Proteomes" id="UP000606274"/>
    </source>
</evidence>
<evidence type="ECO:0000313" key="2">
    <source>
        <dbReference type="EMBL" id="KAF7700383.1"/>
    </source>
</evidence>
<dbReference type="EMBL" id="JABFDY010000012">
    <property type="protein sequence ID" value="KAF7700383.1"/>
    <property type="molecule type" value="Genomic_DNA"/>
</dbReference>
<organism evidence="2 3">
    <name type="scientific">Silurus meridionalis</name>
    <name type="common">Southern catfish</name>
    <name type="synonym">Silurus soldatovi meridionalis</name>
    <dbReference type="NCBI Taxonomy" id="175797"/>
    <lineage>
        <taxon>Eukaryota</taxon>
        <taxon>Metazoa</taxon>
        <taxon>Chordata</taxon>
        <taxon>Craniata</taxon>
        <taxon>Vertebrata</taxon>
        <taxon>Euteleostomi</taxon>
        <taxon>Actinopterygii</taxon>
        <taxon>Neopterygii</taxon>
        <taxon>Teleostei</taxon>
        <taxon>Ostariophysi</taxon>
        <taxon>Siluriformes</taxon>
        <taxon>Siluridae</taxon>
        <taxon>Silurus</taxon>
    </lineage>
</organism>
<sequence length="152" mass="17147">MKAILGTLCTRWKYTLNSISMHLSVVSFHLEFFQFILKTCCVTLFSFSSKNRFYHEVCRVNKNNCLRRCTFSPAGIMKLLLCTFFLVLLGSTSVHSLQCYTCSNGDCKVPTECPSSSNFCKTVASPNEFSRTCEEFCVPGVNTFCCQEDLCG</sequence>
<gene>
    <name evidence="2" type="ORF">HF521_003341</name>
</gene>
<dbReference type="OrthoDB" id="9449056at2759"/>
<dbReference type="SUPFAM" id="SSF57302">
    <property type="entry name" value="Snake toxin-like"/>
    <property type="match status" value="1"/>
</dbReference>
<dbReference type="InterPro" id="IPR035076">
    <property type="entry name" value="Toxin/TOLIP"/>
</dbReference>
<dbReference type="InterPro" id="IPR045860">
    <property type="entry name" value="Snake_toxin-like_sf"/>
</dbReference>
<protein>
    <recommendedName>
        <fullName evidence="1">Snake toxin/toxin-like domain-containing protein</fullName>
    </recommendedName>
</protein>